<dbReference type="PANTHER" id="PTHR23272">
    <property type="entry name" value="BED FINGER-RELATED"/>
    <property type="match status" value="1"/>
</dbReference>
<evidence type="ECO:0000313" key="7">
    <source>
        <dbReference type="EMBL" id="KAK6925464.1"/>
    </source>
</evidence>
<dbReference type="InterPro" id="IPR025525">
    <property type="entry name" value="hAT-like_transposase_RNase-H"/>
</dbReference>
<keyword evidence="8" id="KW-1185">Reference proteome</keyword>
<keyword evidence="3" id="KW-0862">Zinc</keyword>
<feature type="region of interest" description="Disordered" evidence="5">
    <location>
        <begin position="1"/>
        <end position="32"/>
    </location>
</feature>
<evidence type="ECO:0000256" key="3">
    <source>
        <dbReference type="ARBA" id="ARBA00022833"/>
    </source>
</evidence>
<evidence type="ECO:0000259" key="6">
    <source>
        <dbReference type="PROSITE" id="PS50808"/>
    </source>
</evidence>
<proteinExistence type="predicted"/>
<dbReference type="Proteomes" id="UP001370490">
    <property type="component" value="Unassembled WGS sequence"/>
</dbReference>
<keyword evidence="2 4" id="KW-0863">Zinc-finger</keyword>
<dbReference type="EMBL" id="JBAMMX010000016">
    <property type="protein sequence ID" value="KAK6925464.1"/>
    <property type="molecule type" value="Genomic_DNA"/>
</dbReference>
<protein>
    <submittedName>
        <fullName evidence="7">HAT-like transposase, RNase-H fold</fullName>
    </submittedName>
</protein>
<dbReference type="GO" id="GO:0008270">
    <property type="term" value="F:zinc ion binding"/>
    <property type="evidence" value="ECO:0007669"/>
    <property type="project" value="UniProtKB-KW"/>
</dbReference>
<sequence length="292" mass="33156">MDGVEINTVTSLDNGREKDNASAGQLSQSVSKKKKAGARVSVVWDHFTKDGTSGSGDPKASCNYCGQQYCCDPKTNGTSSMLHHLNKCKKYPYKEVEKKQRCLLFYDVTLKISGSSCSTLNEFFHLLVEIQGELEELHSSRDKHLHTMAGKIKRKCETFWGNEVNFFVYVAIVLDPRFKLDYVKCCFKEIYGESKGYEMLMKVKAFLGRLFDFYSNHVLGLSMETETPSAIIARKELQVKGCSFPVLRRIQSQFRRYVQEVDSLNNRPELEKYLGEGTLNVPSDFLIVTGDL</sequence>
<feature type="domain" description="BED-type" evidence="6">
    <location>
        <begin position="38"/>
        <end position="95"/>
    </location>
</feature>
<dbReference type="SUPFAM" id="SSF57667">
    <property type="entry name" value="beta-beta-alpha zinc fingers"/>
    <property type="match status" value="1"/>
</dbReference>
<dbReference type="SUPFAM" id="SSF53098">
    <property type="entry name" value="Ribonuclease H-like"/>
    <property type="match status" value="1"/>
</dbReference>
<evidence type="ECO:0000256" key="2">
    <source>
        <dbReference type="ARBA" id="ARBA00022771"/>
    </source>
</evidence>
<evidence type="ECO:0000256" key="1">
    <source>
        <dbReference type="ARBA" id="ARBA00022723"/>
    </source>
</evidence>
<reference evidence="7 8" key="1">
    <citation type="submission" date="2023-12" db="EMBL/GenBank/DDBJ databases">
        <title>A high-quality genome assembly for Dillenia turbinata (Dilleniales).</title>
        <authorList>
            <person name="Chanderbali A."/>
        </authorList>
    </citation>
    <scope>NUCLEOTIDE SEQUENCE [LARGE SCALE GENOMIC DNA]</scope>
    <source>
        <strain evidence="7">LSX21</strain>
        <tissue evidence="7">Leaf</tissue>
    </source>
</reference>
<dbReference type="InterPro" id="IPR036236">
    <property type="entry name" value="Znf_C2H2_sf"/>
</dbReference>
<name>A0AAN8V2M2_9MAGN</name>
<evidence type="ECO:0000313" key="8">
    <source>
        <dbReference type="Proteomes" id="UP001370490"/>
    </source>
</evidence>
<dbReference type="Pfam" id="PF14372">
    <property type="entry name" value="hAT-like_RNase-H"/>
    <property type="match status" value="1"/>
</dbReference>
<evidence type="ECO:0000256" key="5">
    <source>
        <dbReference type="SAM" id="MobiDB-lite"/>
    </source>
</evidence>
<dbReference type="PANTHER" id="PTHR23272:SF193">
    <property type="entry name" value="OS07G0624100 PROTEIN"/>
    <property type="match status" value="1"/>
</dbReference>
<evidence type="ECO:0000256" key="4">
    <source>
        <dbReference type="PROSITE-ProRule" id="PRU00027"/>
    </source>
</evidence>
<comment type="caution">
    <text evidence="7">The sequence shown here is derived from an EMBL/GenBank/DDBJ whole genome shotgun (WGS) entry which is preliminary data.</text>
</comment>
<organism evidence="7 8">
    <name type="scientific">Dillenia turbinata</name>
    <dbReference type="NCBI Taxonomy" id="194707"/>
    <lineage>
        <taxon>Eukaryota</taxon>
        <taxon>Viridiplantae</taxon>
        <taxon>Streptophyta</taxon>
        <taxon>Embryophyta</taxon>
        <taxon>Tracheophyta</taxon>
        <taxon>Spermatophyta</taxon>
        <taxon>Magnoliopsida</taxon>
        <taxon>eudicotyledons</taxon>
        <taxon>Gunneridae</taxon>
        <taxon>Pentapetalae</taxon>
        <taxon>Dilleniales</taxon>
        <taxon>Dilleniaceae</taxon>
        <taxon>Dillenia</taxon>
    </lineage>
</organism>
<dbReference type="PROSITE" id="PS50808">
    <property type="entry name" value="ZF_BED"/>
    <property type="match status" value="1"/>
</dbReference>
<keyword evidence="1" id="KW-0479">Metal-binding</keyword>
<dbReference type="Pfam" id="PF02892">
    <property type="entry name" value="zf-BED"/>
    <property type="match status" value="1"/>
</dbReference>
<dbReference type="AlphaFoldDB" id="A0AAN8V2M2"/>
<dbReference type="SMART" id="SM00614">
    <property type="entry name" value="ZnF_BED"/>
    <property type="match status" value="1"/>
</dbReference>
<dbReference type="GO" id="GO:0003677">
    <property type="term" value="F:DNA binding"/>
    <property type="evidence" value="ECO:0007669"/>
    <property type="project" value="InterPro"/>
</dbReference>
<gene>
    <name evidence="7" type="ORF">RJ641_009790</name>
</gene>
<dbReference type="InterPro" id="IPR012337">
    <property type="entry name" value="RNaseH-like_sf"/>
</dbReference>
<accession>A0AAN8V2M2</accession>
<dbReference type="InterPro" id="IPR003656">
    <property type="entry name" value="Znf_BED"/>
</dbReference>